<dbReference type="SUPFAM" id="SSF52151">
    <property type="entry name" value="FabD/lysophospholipase-like"/>
    <property type="match status" value="1"/>
</dbReference>
<dbReference type="Proteomes" id="UP000318313">
    <property type="component" value="Chromosome"/>
</dbReference>
<evidence type="ECO:0000313" key="2">
    <source>
        <dbReference type="EMBL" id="QDV52205.1"/>
    </source>
</evidence>
<keyword evidence="1" id="KW-1133">Transmembrane helix</keyword>
<dbReference type="AlphaFoldDB" id="A0A518IGL8"/>
<reference evidence="2 3" key="1">
    <citation type="submission" date="2019-03" db="EMBL/GenBank/DDBJ databases">
        <title>Deep-cultivation of Planctomycetes and their phenomic and genomic characterization uncovers novel biology.</title>
        <authorList>
            <person name="Wiegand S."/>
            <person name="Jogler M."/>
            <person name="Boedeker C."/>
            <person name="Pinto D."/>
            <person name="Vollmers J."/>
            <person name="Rivas-Marin E."/>
            <person name="Kohn T."/>
            <person name="Peeters S.H."/>
            <person name="Heuer A."/>
            <person name="Rast P."/>
            <person name="Oberbeckmann S."/>
            <person name="Bunk B."/>
            <person name="Jeske O."/>
            <person name="Meyerdierks A."/>
            <person name="Storesund J.E."/>
            <person name="Kallscheuer N."/>
            <person name="Luecker S."/>
            <person name="Lage O.M."/>
            <person name="Pohl T."/>
            <person name="Merkel B.J."/>
            <person name="Hornburger P."/>
            <person name="Mueller R.-W."/>
            <person name="Bruemmer F."/>
            <person name="Labrenz M."/>
            <person name="Spormann A.M."/>
            <person name="Op den Camp H."/>
            <person name="Overmann J."/>
            <person name="Amann R."/>
            <person name="Jetten M.S.M."/>
            <person name="Mascher T."/>
            <person name="Medema M.H."/>
            <person name="Devos D.P."/>
            <person name="Kaster A.-K."/>
            <person name="Ovreas L."/>
            <person name="Rohde M."/>
            <person name="Galperin M.Y."/>
            <person name="Jogler C."/>
        </authorList>
    </citation>
    <scope>NUCLEOTIDE SEQUENCE [LARGE SCALE GENOMIC DNA]</scope>
    <source>
        <strain evidence="2 3">Enr17</strain>
    </source>
</reference>
<organism evidence="2 3">
    <name type="scientific">Gimesia fumaroli</name>
    <dbReference type="NCBI Taxonomy" id="2527976"/>
    <lineage>
        <taxon>Bacteria</taxon>
        <taxon>Pseudomonadati</taxon>
        <taxon>Planctomycetota</taxon>
        <taxon>Planctomycetia</taxon>
        <taxon>Planctomycetales</taxon>
        <taxon>Planctomycetaceae</taxon>
        <taxon>Gimesia</taxon>
    </lineage>
</organism>
<keyword evidence="1" id="KW-0472">Membrane</keyword>
<feature type="transmembrane region" description="Helical" evidence="1">
    <location>
        <begin position="125"/>
        <end position="142"/>
    </location>
</feature>
<dbReference type="OrthoDB" id="260755at2"/>
<accession>A0A518IGL8</accession>
<name>A0A518IGL8_9PLAN</name>
<dbReference type="Gene3D" id="3.40.1090.10">
    <property type="entry name" value="Cytosolic phospholipase A2 catalytic domain"/>
    <property type="match status" value="1"/>
</dbReference>
<evidence type="ECO:0000313" key="3">
    <source>
        <dbReference type="Proteomes" id="UP000318313"/>
    </source>
</evidence>
<dbReference type="EMBL" id="CP037452">
    <property type="protein sequence ID" value="QDV52205.1"/>
    <property type="molecule type" value="Genomic_DNA"/>
</dbReference>
<dbReference type="RefSeq" id="WP_145311555.1">
    <property type="nucleotide sequence ID" value="NZ_CP037452.1"/>
</dbReference>
<gene>
    <name evidence="2" type="ORF">Enr17x_42650</name>
</gene>
<sequence length="1077" mass="121680">MEKQDQTQQSFYYKAELFVWRHLFLLVASTVSIIVALLVPQVTNISFYAPRPFFDRTFFVSSIALFVFLNITMIINFVNPQVPLLNMVGLGFLRKILFAPAKWMSRLLAGMTHGTGWFKSTSTRFVVSIIIMIIGVIGTYVIEYNLHTPYLLVGGFLKMLALWLAVVGIWLLFGAFFEIRVFSKEELKQEHLSDAHLHFKVWRKCGEVLSWLLITNLILEIMWVLPSLKWGMKSFRIYAIFATIQVLCTFIVLAGLMDYLQYPDGKKRSKYPVRFLAILAVILVMWSQSGDNISDPVNSISGSAETMEVSDQEKSVNINNSWSVALEDRLDAMPEGPVVIVAASGGGSRAAIFTSLIFQMLAEEEMTIPRVSEPIAKNTEISTKSVDDNKSKWTDHILLISSVSGGALATGHLLGDGNKQPLSTQKSDQLSSSSYDLLTRTEEKILTWMKQDKTKDECGKFQKADDKAEPMSAEEKKKFELVKKVLSRIKSQALMDDSKHEADTWNKKGDTAEKITERVLLQIAERSFQSQYVDKMNMNFMAPLLRGFLTPFVSRGEGLYYFWEYQFEWEDHRQLKKYSKKNPLLLVNTTDLDTGRRVIVGFPSIPQGFLLDSPTHGLTADDYSGETLIPSDEMKHAPVCIADYAGDSKLDLSLTRAVRLSANFPWGFDSSVISAESIPQLKMHKHAPPVRGIAERTKLRLLDGGVVDNTGVDSLYAVITALRDAAMKAPSGRESRVLENIRKRGVVILEIDSGAKPAGNNQTLDQFGFFTLPITGLNNAVYTNALQKRDELITKISAILSYPPHANILAGIKRNQVISSPQVTTKEDPKKEELVLPVTALLPLLDASYNPLDKERITVIHHRFKCNRINDTEADVITGFALGPDDKATVLALFLYEVISWRTFQKELKTQFEYYNLINKKEVSRRDAGSITQVKNSLSKLSTFYRDHLNQLKKLSSENLVNKKLICSLEHRLSYLENALAELDDSSIQNSKNEMSDSNDVFVAPADAQLKILLDLPTEKEPQDGRGKYLVLKENQKNNMMQPQLEVELNQIRQSKMNIDKMNQSRDRMYRSLSKKK</sequence>
<feature type="transmembrane region" description="Helical" evidence="1">
    <location>
        <begin position="271"/>
        <end position="289"/>
    </location>
</feature>
<keyword evidence="3" id="KW-1185">Reference proteome</keyword>
<feature type="transmembrane region" description="Helical" evidence="1">
    <location>
        <begin position="59"/>
        <end position="78"/>
    </location>
</feature>
<dbReference type="InterPro" id="IPR016035">
    <property type="entry name" value="Acyl_Trfase/lysoPLipase"/>
</dbReference>
<keyword evidence="1" id="KW-0812">Transmembrane</keyword>
<evidence type="ECO:0000256" key="1">
    <source>
        <dbReference type="SAM" id="Phobius"/>
    </source>
</evidence>
<protein>
    <submittedName>
        <fullName evidence="2">Patatin-like phospholipase</fullName>
    </submittedName>
</protein>
<proteinExistence type="predicted"/>
<feature type="transmembrane region" description="Helical" evidence="1">
    <location>
        <begin position="20"/>
        <end position="39"/>
    </location>
</feature>
<dbReference type="KEGG" id="gfm:Enr17x_42650"/>
<feature type="transmembrane region" description="Helical" evidence="1">
    <location>
        <begin position="208"/>
        <end position="225"/>
    </location>
</feature>
<feature type="transmembrane region" description="Helical" evidence="1">
    <location>
        <begin position="237"/>
        <end position="259"/>
    </location>
</feature>
<feature type="transmembrane region" description="Helical" evidence="1">
    <location>
        <begin position="162"/>
        <end position="182"/>
    </location>
</feature>